<name>A0A4S4LQA9_9AGAM</name>
<accession>A0A4S4LQA9</accession>
<dbReference type="Proteomes" id="UP000310158">
    <property type="component" value="Unassembled WGS sequence"/>
</dbReference>
<dbReference type="AlphaFoldDB" id="A0A4S4LQA9"/>
<evidence type="ECO:0000313" key="1">
    <source>
        <dbReference type="EMBL" id="THH14504.1"/>
    </source>
</evidence>
<proteinExistence type="predicted"/>
<sequence>MRDSFVRSHTVASTIRARSASVPLLCPPPQSQHASPETRFPSVPRFASSLRELLRFGSSDVRIAEGGFVFTSGPLEAIIRSAESSCLLLLLARSVSEFDGYDVEDAGIVSEMGMIFTFEC</sequence>
<reference evidence="1 2" key="1">
    <citation type="submission" date="2019-02" db="EMBL/GenBank/DDBJ databases">
        <title>Genome sequencing of the rare red list fungi Bondarzewia mesenterica.</title>
        <authorList>
            <person name="Buettner E."/>
            <person name="Kellner H."/>
        </authorList>
    </citation>
    <scope>NUCLEOTIDE SEQUENCE [LARGE SCALE GENOMIC DNA]</scope>
    <source>
        <strain evidence="1 2">DSM 108281</strain>
    </source>
</reference>
<comment type="caution">
    <text evidence="1">The sequence shown here is derived from an EMBL/GenBank/DDBJ whole genome shotgun (WGS) entry which is preliminary data.</text>
</comment>
<protein>
    <submittedName>
        <fullName evidence="1">Uncharacterized protein</fullName>
    </submittedName>
</protein>
<keyword evidence="2" id="KW-1185">Reference proteome</keyword>
<evidence type="ECO:0000313" key="2">
    <source>
        <dbReference type="Proteomes" id="UP000310158"/>
    </source>
</evidence>
<organism evidence="1 2">
    <name type="scientific">Bondarzewia mesenterica</name>
    <dbReference type="NCBI Taxonomy" id="1095465"/>
    <lineage>
        <taxon>Eukaryota</taxon>
        <taxon>Fungi</taxon>
        <taxon>Dikarya</taxon>
        <taxon>Basidiomycota</taxon>
        <taxon>Agaricomycotina</taxon>
        <taxon>Agaricomycetes</taxon>
        <taxon>Russulales</taxon>
        <taxon>Bondarzewiaceae</taxon>
        <taxon>Bondarzewia</taxon>
    </lineage>
</organism>
<gene>
    <name evidence="1" type="ORF">EW146_g5843</name>
</gene>
<dbReference type="EMBL" id="SGPL01000273">
    <property type="protein sequence ID" value="THH14504.1"/>
    <property type="molecule type" value="Genomic_DNA"/>
</dbReference>